<sequence>MYVQGDPLHARKVLAEDQDKSFTVCRTPSAEVVCPATFDQEIAGKRRPPIFRGAVASCSCRLTEHRGPDCCTPRTSASIGLCSCLNPSIKLLEQASLAFRRRDARDDDLICSRILRLMCRGAACKVFRNVVSCTYLLDLLA</sequence>
<dbReference type="RefSeq" id="XP_012193243.1">
    <property type="nucleotide sequence ID" value="XM_012337853.1"/>
</dbReference>
<evidence type="ECO:0000313" key="2">
    <source>
        <dbReference type="Proteomes" id="UP000014071"/>
    </source>
</evidence>
<dbReference type="GeneID" id="24112522"/>
<organism evidence="1 2">
    <name type="scientific">Pseudozyma hubeiensis (strain SY62)</name>
    <name type="common">Yeast</name>
    <dbReference type="NCBI Taxonomy" id="1305764"/>
    <lineage>
        <taxon>Eukaryota</taxon>
        <taxon>Fungi</taxon>
        <taxon>Dikarya</taxon>
        <taxon>Basidiomycota</taxon>
        <taxon>Ustilaginomycotina</taxon>
        <taxon>Ustilaginomycetes</taxon>
        <taxon>Ustilaginales</taxon>
        <taxon>Ustilaginaceae</taxon>
        <taxon>Pseudozyma</taxon>
    </lineage>
</organism>
<accession>R9PE69</accession>
<dbReference type="Proteomes" id="UP000014071">
    <property type="component" value="Unassembled WGS sequence"/>
</dbReference>
<name>R9PE69_PSEHS</name>
<reference evidence="2" key="1">
    <citation type="journal article" date="2013" name="Genome Announc.">
        <title>Draft genome sequence of the basidiomycetous yeast-like fungus Pseudozyma hubeiensis SY62, which produces an abundant amount of the biosurfactant mannosylerythritol lipids.</title>
        <authorList>
            <person name="Konishi M."/>
            <person name="Hatada Y."/>
            <person name="Horiuchi J."/>
        </authorList>
    </citation>
    <scope>NUCLEOTIDE SEQUENCE [LARGE SCALE GENOMIC DNA]</scope>
    <source>
        <strain evidence="2">SY62</strain>
    </source>
</reference>
<dbReference type="EMBL" id="DF238832">
    <property type="protein sequence ID" value="GAC99656.1"/>
    <property type="molecule type" value="Genomic_DNA"/>
</dbReference>
<evidence type="ECO:0000313" key="1">
    <source>
        <dbReference type="EMBL" id="GAC99656.1"/>
    </source>
</evidence>
<keyword evidence="2" id="KW-1185">Reference proteome</keyword>
<dbReference type="AlphaFoldDB" id="R9PE69"/>
<gene>
    <name evidence="1" type="ORF">PHSY_007259</name>
</gene>
<proteinExistence type="predicted"/>
<protein>
    <submittedName>
        <fullName evidence="1">Uncharacterized protein</fullName>
    </submittedName>
</protein>
<dbReference type="HOGENOM" id="CLU_1826133_0_0_1"/>